<evidence type="ECO:0000259" key="5">
    <source>
        <dbReference type="PROSITE" id="PS51063"/>
    </source>
</evidence>
<dbReference type="Proteomes" id="UP000647587">
    <property type="component" value="Unassembled WGS sequence"/>
</dbReference>
<dbReference type="CDD" id="cd00038">
    <property type="entry name" value="CAP_ED"/>
    <property type="match status" value="1"/>
</dbReference>
<dbReference type="Pfam" id="PF00027">
    <property type="entry name" value="cNMP_binding"/>
    <property type="match status" value="1"/>
</dbReference>
<evidence type="ECO:0000313" key="6">
    <source>
        <dbReference type="EMBL" id="GGK32623.1"/>
    </source>
</evidence>
<dbReference type="InterPro" id="IPR036388">
    <property type="entry name" value="WH-like_DNA-bd_sf"/>
</dbReference>
<keyword evidence="3" id="KW-0804">Transcription</keyword>
<keyword evidence="7" id="KW-1185">Reference proteome</keyword>
<dbReference type="InterPro" id="IPR000595">
    <property type="entry name" value="cNMP-bd_dom"/>
</dbReference>
<keyword evidence="6" id="KW-0675">Receptor</keyword>
<sequence>MGRYTAPVDLLDTLKCSPLFQRVPEDAVREAARVVTPRNFQAGDTVLEQDAQGEALYLLTSGAVRVSRVSLGSRERVMGDVYAPGVIGETAVLAAAGERSATVMALTDVSTLMLYRDHFSQILRRHPLVLWNLSAMLAQRITYLNDELIAFGLNTEAALAHVFTHLHRQRVQAGVPQPEVLPLGTQDIMQRISASRETVSRVMRKMERQGLLKVSGQNVVLLDIQALEQSSLDEADFE</sequence>
<dbReference type="PANTHER" id="PTHR24567:SF26">
    <property type="entry name" value="REGULATORY PROTEIN YEIL"/>
    <property type="match status" value="1"/>
</dbReference>
<comment type="caution">
    <text evidence="6">The sequence shown here is derived from an EMBL/GenBank/DDBJ whole genome shotgun (WGS) entry which is preliminary data.</text>
</comment>
<keyword evidence="1" id="KW-0805">Transcription regulation</keyword>
<dbReference type="InterPro" id="IPR012318">
    <property type="entry name" value="HTH_CRP"/>
</dbReference>
<dbReference type="EMBL" id="BMPP01000012">
    <property type="protein sequence ID" value="GGK32623.1"/>
    <property type="molecule type" value="Genomic_DNA"/>
</dbReference>
<dbReference type="PROSITE" id="PS00889">
    <property type="entry name" value="CNMP_BINDING_2"/>
    <property type="match status" value="1"/>
</dbReference>
<dbReference type="InterPro" id="IPR018488">
    <property type="entry name" value="cNMP-bd_CS"/>
</dbReference>
<evidence type="ECO:0000256" key="3">
    <source>
        <dbReference type="ARBA" id="ARBA00023163"/>
    </source>
</evidence>
<evidence type="ECO:0000256" key="1">
    <source>
        <dbReference type="ARBA" id="ARBA00023015"/>
    </source>
</evidence>
<gene>
    <name evidence="6" type="ORF">GCM10008955_28200</name>
</gene>
<accession>A0ABQ2EYQ0</accession>
<organism evidence="6 7">
    <name type="scientific">Deinococcus malanensis</name>
    <dbReference type="NCBI Taxonomy" id="1706855"/>
    <lineage>
        <taxon>Bacteria</taxon>
        <taxon>Thermotogati</taxon>
        <taxon>Deinococcota</taxon>
        <taxon>Deinococci</taxon>
        <taxon>Deinococcales</taxon>
        <taxon>Deinococcaceae</taxon>
        <taxon>Deinococcus</taxon>
    </lineage>
</organism>
<dbReference type="InterPro" id="IPR050397">
    <property type="entry name" value="Env_Response_Regulators"/>
</dbReference>
<dbReference type="SMART" id="SM00100">
    <property type="entry name" value="cNMP"/>
    <property type="match status" value="1"/>
</dbReference>
<dbReference type="InterPro" id="IPR014710">
    <property type="entry name" value="RmlC-like_jellyroll"/>
</dbReference>
<dbReference type="PANTHER" id="PTHR24567">
    <property type="entry name" value="CRP FAMILY TRANSCRIPTIONAL REGULATORY PROTEIN"/>
    <property type="match status" value="1"/>
</dbReference>
<dbReference type="Gene3D" id="2.60.120.10">
    <property type="entry name" value="Jelly Rolls"/>
    <property type="match status" value="1"/>
</dbReference>
<protein>
    <submittedName>
        <fullName evidence="6">Cyclic AMP receptor protein</fullName>
    </submittedName>
</protein>
<dbReference type="InterPro" id="IPR036390">
    <property type="entry name" value="WH_DNA-bd_sf"/>
</dbReference>
<proteinExistence type="predicted"/>
<reference evidence="7" key="1">
    <citation type="journal article" date="2019" name="Int. J. Syst. Evol. Microbiol.">
        <title>The Global Catalogue of Microorganisms (GCM) 10K type strain sequencing project: providing services to taxonomists for standard genome sequencing and annotation.</title>
        <authorList>
            <consortium name="The Broad Institute Genomics Platform"/>
            <consortium name="The Broad Institute Genome Sequencing Center for Infectious Disease"/>
            <person name="Wu L."/>
            <person name="Ma J."/>
        </authorList>
    </citation>
    <scope>NUCLEOTIDE SEQUENCE [LARGE SCALE GENOMIC DNA]</scope>
    <source>
        <strain evidence="7">JCM 30331</strain>
    </source>
</reference>
<evidence type="ECO:0000256" key="2">
    <source>
        <dbReference type="ARBA" id="ARBA00023125"/>
    </source>
</evidence>
<name>A0ABQ2EYQ0_9DEIO</name>
<dbReference type="PROSITE" id="PS50042">
    <property type="entry name" value="CNMP_BINDING_3"/>
    <property type="match status" value="1"/>
</dbReference>
<dbReference type="SMART" id="SM00419">
    <property type="entry name" value="HTH_CRP"/>
    <property type="match status" value="1"/>
</dbReference>
<evidence type="ECO:0000313" key="7">
    <source>
        <dbReference type="Proteomes" id="UP000647587"/>
    </source>
</evidence>
<feature type="domain" description="HTH crp-type" evidence="5">
    <location>
        <begin position="153"/>
        <end position="225"/>
    </location>
</feature>
<dbReference type="PRINTS" id="PR00034">
    <property type="entry name" value="HTHCRP"/>
</dbReference>
<dbReference type="Gene3D" id="1.10.10.10">
    <property type="entry name" value="Winged helix-like DNA-binding domain superfamily/Winged helix DNA-binding domain"/>
    <property type="match status" value="1"/>
</dbReference>
<dbReference type="PROSITE" id="PS51063">
    <property type="entry name" value="HTH_CRP_2"/>
    <property type="match status" value="1"/>
</dbReference>
<dbReference type="SUPFAM" id="SSF46785">
    <property type="entry name" value="Winged helix' DNA-binding domain"/>
    <property type="match status" value="1"/>
</dbReference>
<dbReference type="InterPro" id="IPR018490">
    <property type="entry name" value="cNMP-bd_dom_sf"/>
</dbReference>
<dbReference type="SUPFAM" id="SSF51206">
    <property type="entry name" value="cAMP-binding domain-like"/>
    <property type="match status" value="1"/>
</dbReference>
<evidence type="ECO:0000259" key="4">
    <source>
        <dbReference type="PROSITE" id="PS50042"/>
    </source>
</evidence>
<keyword evidence="2" id="KW-0238">DNA-binding</keyword>
<feature type="domain" description="Cyclic nucleotide-binding" evidence="4">
    <location>
        <begin position="19"/>
        <end position="140"/>
    </location>
</feature>
<dbReference type="Pfam" id="PF13545">
    <property type="entry name" value="HTH_Crp_2"/>
    <property type="match status" value="1"/>
</dbReference>